<dbReference type="AlphaFoldDB" id="A0A840SFF2"/>
<sequence length="100" mass="11891">MKTIDGNYVVCGFSGKRCYTEREAGLVINGCKRHVYVGNRRWAKSAHGNSKSIPRRKYYCKNCGFYHVTHLALYDMDSQNYAWEAVFYREYERRQKRVYA</sequence>
<evidence type="ECO:0000313" key="2">
    <source>
        <dbReference type="EMBL" id="QOS40014.1"/>
    </source>
</evidence>
<evidence type="ECO:0000313" key="4">
    <source>
        <dbReference type="Proteomes" id="UP000593591"/>
    </source>
</evidence>
<keyword evidence="3" id="KW-1185">Reference proteome</keyword>
<evidence type="ECO:0000313" key="1">
    <source>
        <dbReference type="EMBL" id="MBB5218283.1"/>
    </source>
</evidence>
<dbReference type="EMBL" id="JACHFR010000001">
    <property type="protein sequence ID" value="MBB5218283.1"/>
    <property type="molecule type" value="Genomic_DNA"/>
</dbReference>
<evidence type="ECO:0000313" key="3">
    <source>
        <dbReference type="Proteomes" id="UP000578697"/>
    </source>
</evidence>
<name>A0A840SFF2_9SPIR</name>
<protein>
    <submittedName>
        <fullName evidence="1">Undecaprenyl pyrophosphate synthase</fullName>
    </submittedName>
</protein>
<dbReference type="RefSeq" id="WP_184651706.1">
    <property type="nucleotide sequence ID" value="NZ_JACHFR010000001.1"/>
</dbReference>
<dbReference type="EMBL" id="CP031517">
    <property type="protein sequence ID" value="QOS40014.1"/>
    <property type="molecule type" value="Genomic_DNA"/>
</dbReference>
<dbReference type="Proteomes" id="UP000593591">
    <property type="component" value="Chromosome"/>
</dbReference>
<reference evidence="1 3" key="2">
    <citation type="submission" date="2020-08" db="EMBL/GenBank/DDBJ databases">
        <title>Genomic Encyclopedia of Type Strains, Phase IV (KMG-IV): sequencing the most valuable type-strain genomes for metagenomic binning, comparative biology and taxonomic classification.</title>
        <authorList>
            <person name="Goeker M."/>
        </authorList>
    </citation>
    <scope>NUCLEOTIDE SEQUENCE [LARGE SCALE GENOMIC DNA]</scope>
    <source>
        <strain evidence="1 3">DSM 103679</strain>
    </source>
</reference>
<dbReference type="Proteomes" id="UP000578697">
    <property type="component" value="Unassembled WGS sequence"/>
</dbReference>
<gene>
    <name evidence="2" type="ORF">DYE49_05935</name>
    <name evidence="1" type="ORF">HNP77_000627</name>
</gene>
<proteinExistence type="predicted"/>
<organism evidence="1 3">
    <name type="scientific">Treponema rectale</name>
    <dbReference type="NCBI Taxonomy" id="744512"/>
    <lineage>
        <taxon>Bacteria</taxon>
        <taxon>Pseudomonadati</taxon>
        <taxon>Spirochaetota</taxon>
        <taxon>Spirochaetia</taxon>
        <taxon>Spirochaetales</taxon>
        <taxon>Treponemataceae</taxon>
        <taxon>Treponema</taxon>
    </lineage>
</organism>
<reference evidence="2 4" key="1">
    <citation type="submission" date="2018-08" db="EMBL/GenBank/DDBJ databases">
        <title>The first complete genome of Treponema rectale (CHPAT), a commensal spirochete of the bovine rectum.</title>
        <authorList>
            <person name="Staton G.J."/>
            <person name="Clegg S.R."/>
            <person name="Carter S.D."/>
            <person name="Radford A.D."/>
            <person name="Darby A."/>
            <person name="Hall N."/>
            <person name="Birtles R.J."/>
            <person name="Evans N.J."/>
        </authorList>
    </citation>
    <scope>NUCLEOTIDE SEQUENCE [LARGE SCALE GENOMIC DNA]</scope>
    <source>
        <strain evidence="2 4">CHPA</strain>
    </source>
</reference>
<dbReference type="KEGG" id="trc:DYE49_05935"/>
<accession>A0A840SFF2</accession>